<evidence type="ECO:0000256" key="6">
    <source>
        <dbReference type="RuleBase" id="RU362062"/>
    </source>
</evidence>
<dbReference type="EMBL" id="PDYH01000033">
    <property type="protein sequence ID" value="PHU39988.1"/>
    <property type="molecule type" value="Genomic_DNA"/>
</dbReference>
<keyword evidence="4 6" id="KW-0975">Bacterial flagellum</keyword>
<evidence type="ECO:0000259" key="8">
    <source>
        <dbReference type="Pfam" id="PF06429"/>
    </source>
</evidence>
<dbReference type="InterPro" id="IPR001444">
    <property type="entry name" value="Flag_bb_rod_N"/>
</dbReference>
<comment type="subunit">
    <text evidence="5 6">The basal body constitutes a major portion of the flagellar organelle and consists of four rings (L,P,S, and M) mounted on a central rod. The rod consists of about 26 subunits of FlgG in the distal portion, and FlgB, FlgC and FlgF are thought to build up the proximal portion of the rod with about 6 subunits each.</text>
</comment>
<comment type="caution">
    <text evidence="9">The sequence shown here is derived from an EMBL/GenBank/DDBJ whole genome shotgun (WGS) entry which is preliminary data.</text>
</comment>
<dbReference type="GO" id="GO:0071978">
    <property type="term" value="P:bacterial-type flagellum-dependent swarming motility"/>
    <property type="evidence" value="ECO:0007669"/>
    <property type="project" value="TreeGrafter"/>
</dbReference>
<gene>
    <name evidence="9" type="primary">flgC</name>
    <name evidence="10" type="ORF">CSX00_08770</name>
    <name evidence="9" type="ORF">CSX01_05915</name>
</gene>
<keyword evidence="9" id="KW-0966">Cell projection</keyword>
<dbReference type="InterPro" id="IPR010930">
    <property type="entry name" value="Flg_bb/hook_C_dom"/>
</dbReference>
<evidence type="ECO:0000313" key="9">
    <source>
        <dbReference type="EMBL" id="PHU34872.1"/>
    </source>
</evidence>
<accession>A0A2G3DV39</accession>
<feature type="domain" description="Flagellar basal body rod protein N-terminal" evidence="7">
    <location>
        <begin position="8"/>
        <end position="34"/>
    </location>
</feature>
<name>A0A2G3DV39_9FIRM</name>
<evidence type="ECO:0000256" key="5">
    <source>
        <dbReference type="ARBA" id="ARBA00025933"/>
    </source>
</evidence>
<evidence type="ECO:0000313" key="12">
    <source>
        <dbReference type="Proteomes" id="UP000225889"/>
    </source>
</evidence>
<dbReference type="Pfam" id="PF00460">
    <property type="entry name" value="Flg_bb_rod"/>
    <property type="match status" value="1"/>
</dbReference>
<dbReference type="Pfam" id="PF06429">
    <property type="entry name" value="Flg_bbr_C"/>
    <property type="match status" value="1"/>
</dbReference>
<dbReference type="PROSITE" id="PS00588">
    <property type="entry name" value="FLAGELLA_BB_ROD"/>
    <property type="match status" value="1"/>
</dbReference>
<dbReference type="Proteomes" id="UP000225889">
    <property type="component" value="Unassembled WGS sequence"/>
</dbReference>
<proteinExistence type="inferred from homology"/>
<evidence type="ECO:0000256" key="3">
    <source>
        <dbReference type="ARBA" id="ARBA00017941"/>
    </source>
</evidence>
<reference evidence="9" key="2">
    <citation type="submission" date="2017-10" db="EMBL/GenBank/DDBJ databases">
        <authorList>
            <person name="Banno H."/>
            <person name="Chua N.-H."/>
        </authorList>
    </citation>
    <scope>NUCLEOTIDE SEQUENCE [LARGE SCALE GENOMIC DNA]</scope>
    <source>
        <strain evidence="10">JK10</strain>
        <strain evidence="9">JK626</strain>
    </source>
</reference>
<comment type="subcellular location">
    <subcellularLocation>
        <location evidence="1 6">Bacterial flagellum basal body</location>
    </subcellularLocation>
</comment>
<dbReference type="Proteomes" id="UP000224317">
    <property type="component" value="Unassembled WGS sequence"/>
</dbReference>
<evidence type="ECO:0000259" key="7">
    <source>
        <dbReference type="Pfam" id="PF00460"/>
    </source>
</evidence>
<dbReference type="AlphaFoldDB" id="A0A2G3DV39"/>
<sequence>MGLFQPFDIAASGMTAQRFRMDIIAENIANVSTTRTENGGPYRRKIVTFEEKQLKSGVPSFRHILKDSTAAYNGNGVKATKVSEDMENDFIMEYDPSHPDADENGYVSYPNVNTVTEMTNLIDASRSYEANTTAFQAIKSMATTGISIGQV</sequence>
<evidence type="ECO:0000256" key="4">
    <source>
        <dbReference type="ARBA" id="ARBA00023143"/>
    </source>
</evidence>
<dbReference type="EMBL" id="PDYF01000011">
    <property type="protein sequence ID" value="PHU34872.1"/>
    <property type="molecule type" value="Genomic_DNA"/>
</dbReference>
<dbReference type="NCBIfam" id="TIGR01395">
    <property type="entry name" value="FlgC"/>
    <property type="match status" value="1"/>
</dbReference>
<evidence type="ECO:0000256" key="2">
    <source>
        <dbReference type="ARBA" id="ARBA00009677"/>
    </source>
</evidence>
<keyword evidence="9" id="KW-0282">Flagellum</keyword>
<evidence type="ECO:0000313" key="10">
    <source>
        <dbReference type="EMBL" id="PHU39988.1"/>
    </source>
</evidence>
<dbReference type="InterPro" id="IPR019776">
    <property type="entry name" value="Flagellar_basal_body_rod_CS"/>
</dbReference>
<organism evidence="9 12">
    <name type="scientific">Pseudobutyrivibrio ruminis</name>
    <dbReference type="NCBI Taxonomy" id="46206"/>
    <lineage>
        <taxon>Bacteria</taxon>
        <taxon>Bacillati</taxon>
        <taxon>Bacillota</taxon>
        <taxon>Clostridia</taxon>
        <taxon>Lachnospirales</taxon>
        <taxon>Lachnospiraceae</taxon>
        <taxon>Pseudobutyrivibrio</taxon>
    </lineage>
</organism>
<comment type="similarity">
    <text evidence="2">Belongs to the flagella basal body rod proteins family.</text>
</comment>
<dbReference type="GO" id="GO:0030694">
    <property type="term" value="C:bacterial-type flagellum basal body, rod"/>
    <property type="evidence" value="ECO:0007669"/>
    <property type="project" value="UniProtKB-UniRule"/>
</dbReference>
<protein>
    <recommendedName>
        <fullName evidence="3 6">Flagellar basal-body rod protein FlgC</fullName>
    </recommendedName>
</protein>
<dbReference type="STRING" id="46206.SAMN02910377_01275"/>
<keyword evidence="11" id="KW-1185">Reference proteome</keyword>
<keyword evidence="9" id="KW-0969">Cilium</keyword>
<dbReference type="InterPro" id="IPR006299">
    <property type="entry name" value="FlgC"/>
</dbReference>
<dbReference type="PANTHER" id="PTHR30435">
    <property type="entry name" value="FLAGELLAR PROTEIN"/>
    <property type="match status" value="1"/>
</dbReference>
<evidence type="ECO:0000256" key="1">
    <source>
        <dbReference type="ARBA" id="ARBA00004117"/>
    </source>
</evidence>
<evidence type="ECO:0000313" key="11">
    <source>
        <dbReference type="Proteomes" id="UP000224317"/>
    </source>
</evidence>
<reference evidence="9" key="1">
    <citation type="submission" date="2017-10" db="EMBL/GenBank/DDBJ databases">
        <title>Resolving the taxonomy of Roseburia spp., Eubacterium rectale and Agathobacter spp. through phylogenomic analysis.</title>
        <authorList>
            <person name="Sheridan P.O."/>
            <person name="Walker A.W."/>
            <person name="Duncan S.H."/>
            <person name="Scott K.P."/>
            <person name="Toole P.W.O."/>
            <person name="Luis P."/>
            <person name="Flint H.J."/>
        </authorList>
    </citation>
    <scope>NUCLEOTIDE SEQUENCE [LARGE SCALE GENOMIC DNA]</scope>
    <source>
        <strain evidence="10">JK10</strain>
        <strain evidence="9">JK626</strain>
    </source>
</reference>
<dbReference type="PANTHER" id="PTHR30435:SF2">
    <property type="entry name" value="FLAGELLAR BASAL-BODY ROD PROTEIN FLGC"/>
    <property type="match status" value="1"/>
</dbReference>
<feature type="domain" description="Flagellar basal-body/hook protein C-terminal" evidence="8">
    <location>
        <begin position="104"/>
        <end position="147"/>
    </location>
</feature>
<dbReference type="RefSeq" id="WP_090150702.1">
    <property type="nucleotide sequence ID" value="NZ_PDYF01000011.1"/>
</dbReference>